<organism evidence="1 2">
    <name type="scientific">Hamiltosporidium magnivora</name>
    <dbReference type="NCBI Taxonomy" id="148818"/>
    <lineage>
        <taxon>Eukaryota</taxon>
        <taxon>Fungi</taxon>
        <taxon>Fungi incertae sedis</taxon>
        <taxon>Microsporidia</taxon>
        <taxon>Dubosqiidae</taxon>
        <taxon>Hamiltosporidium</taxon>
    </lineage>
</organism>
<evidence type="ECO:0000313" key="1">
    <source>
        <dbReference type="EMBL" id="TBU06642.1"/>
    </source>
</evidence>
<dbReference type="EMBL" id="PITI01000406">
    <property type="protein sequence ID" value="TBU06642.1"/>
    <property type="molecule type" value="Genomic_DNA"/>
</dbReference>
<protein>
    <submittedName>
        <fullName evidence="1">Uncharacterized protein</fullName>
    </submittedName>
</protein>
<dbReference type="VEuPathDB" id="MicrosporidiaDB:CWI39_0009p0040"/>
<dbReference type="AlphaFoldDB" id="A0A4V2JW57"/>
<sequence>MNLISIYFLYYIQLFKILHFSNLNIDETILEREKVNKQFIKIFEKHDKIKKNILYLKNITKKFIFFKKIFNRVIILFYSFDEQNLERKLNFSERKTLISDLNTFLHKFQMYLD</sequence>
<gene>
    <name evidence="1" type="ORF">CWI36_0406p0010</name>
</gene>
<name>A0A4V2JW57_9MICR</name>
<dbReference type="Proteomes" id="UP000291404">
    <property type="component" value="Unassembled WGS sequence"/>
</dbReference>
<evidence type="ECO:0000313" key="2">
    <source>
        <dbReference type="Proteomes" id="UP000291404"/>
    </source>
</evidence>
<accession>A0A4V2JW57</accession>
<reference evidence="1 2" key="1">
    <citation type="submission" date="2017-12" db="EMBL/GenBank/DDBJ databases">
        <authorList>
            <person name="Pombert J.-F."/>
            <person name="Haag K.L."/>
            <person name="Ebert D."/>
        </authorList>
    </citation>
    <scope>NUCLEOTIDE SEQUENCE [LARGE SCALE GENOMIC DNA]</scope>
    <source>
        <strain evidence="1">BE-OM-2</strain>
    </source>
</reference>
<dbReference type="VEuPathDB" id="MicrosporidiaDB:CWI36_0406p0010"/>
<proteinExistence type="predicted"/>
<comment type="caution">
    <text evidence="1">The sequence shown here is derived from an EMBL/GenBank/DDBJ whole genome shotgun (WGS) entry which is preliminary data.</text>
</comment>
<keyword evidence="2" id="KW-1185">Reference proteome</keyword>